<evidence type="ECO:0000313" key="4">
    <source>
        <dbReference type="WBParaSite" id="EVEC_0001288101-mRNA-1"/>
    </source>
</evidence>
<keyword evidence="3" id="KW-1185">Reference proteome</keyword>
<evidence type="ECO:0000313" key="2">
    <source>
        <dbReference type="EMBL" id="VDD97297.1"/>
    </source>
</evidence>
<dbReference type="WBParaSite" id="EVEC_0001288101-mRNA-1">
    <property type="protein sequence ID" value="EVEC_0001288101-mRNA-1"/>
    <property type="gene ID" value="EVEC_0001288101"/>
</dbReference>
<sequence length="282" mass="31725">MPAGKEHYFLGNDEVKERGRVAAEQEKVDRKQKALERLRREALRRGIKIGPGSASEPDILIEPPPEPKSVTEAKLRAKLLAKLKLNEELENDDQTPPVPENLAPKERIPPISVDTVVNEIEGSSAASKPPSKSGKKKRVKKAKENAKKKQEAINESIRPVDLSIIKECSFLKPLNDSCCSYDCHCEKLAALKARKERIREIQSQLLRPSPKPMQMDEAYLKAQEQLKNLTAMREHLEQLREKGEGLPDETAKILEEHLAEEEENSAKICDTTSNEGQGVYRL</sequence>
<feature type="region of interest" description="Disordered" evidence="1">
    <location>
        <begin position="263"/>
        <end position="282"/>
    </location>
</feature>
<reference evidence="4" key="1">
    <citation type="submission" date="2017-02" db="UniProtKB">
        <authorList>
            <consortium name="WormBaseParasite"/>
        </authorList>
    </citation>
    <scope>IDENTIFICATION</scope>
</reference>
<accession>A0A0N4VPF2</accession>
<dbReference type="EMBL" id="UXUI01013325">
    <property type="protein sequence ID" value="VDD97297.1"/>
    <property type="molecule type" value="Genomic_DNA"/>
</dbReference>
<dbReference type="OrthoDB" id="2125770at2759"/>
<feature type="region of interest" description="Disordered" evidence="1">
    <location>
        <begin position="47"/>
        <end position="71"/>
    </location>
</feature>
<evidence type="ECO:0000313" key="3">
    <source>
        <dbReference type="Proteomes" id="UP000274131"/>
    </source>
</evidence>
<feature type="compositionally biased region" description="Basic and acidic residues" evidence="1">
    <location>
        <begin position="142"/>
        <end position="151"/>
    </location>
</feature>
<evidence type="ECO:0000256" key="1">
    <source>
        <dbReference type="SAM" id="MobiDB-lite"/>
    </source>
</evidence>
<proteinExistence type="predicted"/>
<feature type="compositionally biased region" description="Low complexity" evidence="1">
    <location>
        <begin position="123"/>
        <end position="132"/>
    </location>
</feature>
<dbReference type="Proteomes" id="UP000274131">
    <property type="component" value="Unassembled WGS sequence"/>
</dbReference>
<feature type="region of interest" description="Disordered" evidence="1">
    <location>
        <begin position="85"/>
        <end position="151"/>
    </location>
</feature>
<gene>
    <name evidence="2" type="ORF">EVEC_LOCUS12048</name>
</gene>
<name>A0A0N4VPF2_ENTVE</name>
<reference evidence="2 3" key="2">
    <citation type="submission" date="2018-10" db="EMBL/GenBank/DDBJ databases">
        <authorList>
            <consortium name="Pathogen Informatics"/>
        </authorList>
    </citation>
    <scope>NUCLEOTIDE SEQUENCE [LARGE SCALE GENOMIC DNA]</scope>
</reference>
<dbReference type="AlphaFoldDB" id="A0A0N4VPF2"/>
<protein>
    <submittedName>
        <fullName evidence="2 4">Uncharacterized protein</fullName>
    </submittedName>
</protein>
<organism evidence="4">
    <name type="scientific">Enterobius vermicularis</name>
    <name type="common">Human pinworm</name>
    <dbReference type="NCBI Taxonomy" id="51028"/>
    <lineage>
        <taxon>Eukaryota</taxon>
        <taxon>Metazoa</taxon>
        <taxon>Ecdysozoa</taxon>
        <taxon>Nematoda</taxon>
        <taxon>Chromadorea</taxon>
        <taxon>Rhabditida</taxon>
        <taxon>Spirurina</taxon>
        <taxon>Oxyuridomorpha</taxon>
        <taxon>Oxyuroidea</taxon>
        <taxon>Oxyuridae</taxon>
        <taxon>Enterobius</taxon>
    </lineage>
</organism>